<dbReference type="EMBL" id="QTSX02004402">
    <property type="protein sequence ID" value="KAJ9064918.1"/>
    <property type="molecule type" value="Genomic_DNA"/>
</dbReference>
<keyword evidence="2" id="KW-1185">Reference proteome</keyword>
<gene>
    <name evidence="1" type="ORF">DSO57_1025354</name>
</gene>
<comment type="caution">
    <text evidence="1">The sequence shown here is derived from an EMBL/GenBank/DDBJ whole genome shotgun (WGS) entry which is preliminary data.</text>
</comment>
<accession>A0ACC2SRL2</accession>
<organism evidence="1 2">
    <name type="scientific">Entomophthora muscae</name>
    <dbReference type="NCBI Taxonomy" id="34485"/>
    <lineage>
        <taxon>Eukaryota</taxon>
        <taxon>Fungi</taxon>
        <taxon>Fungi incertae sedis</taxon>
        <taxon>Zoopagomycota</taxon>
        <taxon>Entomophthoromycotina</taxon>
        <taxon>Entomophthoromycetes</taxon>
        <taxon>Entomophthorales</taxon>
        <taxon>Entomophthoraceae</taxon>
        <taxon>Entomophthora</taxon>
    </lineage>
</organism>
<name>A0ACC2SRL2_9FUNG</name>
<sequence>MFSYFLLAFVFILATKQKSIQYGDVYVDDTQIANSLKEVRGGSLIVEADGLRFPNLQNVEKLLRLEGAYQIPADAFPKLKEVGGIEITSSVQKELNFDGLVFKSLTVEDSALSSMTGLSDPTSIFQLVVRNSPISGLRFNSLTSVIQDMRVENCSQLVVQEMIPAITKVGRIFRIYNSSDETLQLPIQMIGFSFALAFNRKLTSVVLPLLTAVKSTLDVYDNPKLKSIEIPNLVNFGSFANFDPLDSLIISKKALWTGYSRFTSNNFCKDYESTFAYTNFNYTLGIDCSTPHKSEVFTHPHTHH</sequence>
<dbReference type="Proteomes" id="UP001165960">
    <property type="component" value="Unassembled WGS sequence"/>
</dbReference>
<proteinExistence type="predicted"/>
<evidence type="ECO:0000313" key="2">
    <source>
        <dbReference type="Proteomes" id="UP001165960"/>
    </source>
</evidence>
<protein>
    <submittedName>
        <fullName evidence="1">Uncharacterized protein</fullName>
    </submittedName>
</protein>
<evidence type="ECO:0000313" key="1">
    <source>
        <dbReference type="EMBL" id="KAJ9064918.1"/>
    </source>
</evidence>
<reference evidence="1" key="1">
    <citation type="submission" date="2022-04" db="EMBL/GenBank/DDBJ databases">
        <title>Genome of the entomopathogenic fungus Entomophthora muscae.</title>
        <authorList>
            <person name="Elya C."/>
            <person name="Lovett B.R."/>
            <person name="Lee E."/>
            <person name="Macias A.M."/>
            <person name="Hajek A.E."/>
            <person name="De Bivort B.L."/>
            <person name="Kasson M.T."/>
            <person name="De Fine Licht H.H."/>
            <person name="Stajich J.E."/>
        </authorList>
    </citation>
    <scope>NUCLEOTIDE SEQUENCE</scope>
    <source>
        <strain evidence="1">Berkeley</strain>
    </source>
</reference>